<comment type="subcellular location">
    <subcellularLocation>
        <location evidence="1">Nucleus</location>
    </subcellularLocation>
</comment>
<evidence type="ECO:0000256" key="1">
    <source>
        <dbReference type="ARBA" id="ARBA00004123"/>
    </source>
</evidence>
<keyword evidence="2" id="KW-0539">Nucleus</keyword>
<dbReference type="WBParaSite" id="Smp_006630.1">
    <property type="protein sequence ID" value="Smp_006630.1"/>
    <property type="gene ID" value="Smp_006630"/>
</dbReference>
<sequence>MNFESLHSWRPFRIDDKFVFKGHDSGCHVMQTDRAFLDLFWGLSARDEKQRIESSNKLVTLLSGKTDEVKTTYFTYTRQRLVKGLKSFEESTRSSYEQCLIRFLKDFPTETSTKELAESMSVQIFASEPSTQNERSSVKLAYLACTRVLCASGRIKEIDDEFAKTLLQHIVLLTKSTHHRAAAYLAISEMSLQAPKHLITNLSCFLKETYQNLMSSNSDITGELLLVILSFQHRFQKRLQKLDIPPFNISEKQYRRKLLFGILHSHDAIVMRLIDEVLKRNVLSTVWDSVKATLCSKANKVKNTFRFLQIVVHIICNGKEKFDFVLSSDVFEGFSKQLSDCKYGYFPQVSHLLRVMMDKIIGSTNVGENLQKSTVSMSPDRLLKSIALNYPLLDFFCDSSSPKPCQIIFDSAPSSLSLDTLQLYVKQLTSAFINTEVQYSHKNIRNIRGLKNSSQIQSLDLDHDAIRCFVIKHLQIVVNTILKFRYMEGTELLSQILEFLLTIGLTYSLKVDNTALRTSISTNVAKFCWGVLFGILDCMILQAARINKHSGQETIKNITNMDIIRHCVSLLQNAVPQCTRAMSTHSPNTDIGLCLDSLKGCLKILQKAVSEDQLDQYILLTCGAFSVFSLSMPIEDTFEILNDLIECRKRRLANTVFEGPHWSEVLTDVILSALSFPVHMLRSVTRLTFKKMILGKAFISTINSGGEYPSCLKLIGDILKTRSTKQAGRAKHDEDEVDDSETEDLVHFSLFNSTKLVQPKELSIPIDDFEDETAPVEDEEKIANQEGNSQDTSDDSDSDGVEEEIDIDEDELNQIKNSVRDALGPAALDSENNDNNCRDFTDAEMFERDEALAAAFRIHMRKPQQIVADQARSVGELKMKCFDLIECILQYSSESKLVLPALDLVLDIGKGSIEYETAKSRNDLSSNRKINQKKRKTSFVAKYGDIPPLSSIILVARKLRFRSQKTQSEFIESLKNLDQHVYLKKAVHSLIDAAKTTDRTQLFTELLSIIIEFIYRSIKPLKTEFPDLESPLSDYLLEQLHEILSNTNHQSTLFPNLLSHCQTFAHKASKLLVETTVKACEKIIDSLNDIREVEINGFESCNLVNLFQIVTHMFKSTKNELKVKKMSRKLSVKLAELLQITEKASQSSVNHNVWYNRLKLSLALFELLVCIVKLDENALSAFLQDDIVKLLGKFPSTQKPIRSAARRFLNLLKENNRKSGVFNESESRQERLRLKMERKKQRQQKRKEKALMKKEPTNKTTGPKRNEVNAKKKSLKNNANKSKPTIKTVPSPKNSQKVRVLKRKRQPDNKNNNKKRKVAED</sequence>
<organism evidence="4 5">
    <name type="scientific">Schistosoma mansoni</name>
    <name type="common">Blood fluke</name>
    <dbReference type="NCBI Taxonomy" id="6183"/>
    <lineage>
        <taxon>Eukaryota</taxon>
        <taxon>Metazoa</taxon>
        <taxon>Spiralia</taxon>
        <taxon>Lophotrochozoa</taxon>
        <taxon>Platyhelminthes</taxon>
        <taxon>Trematoda</taxon>
        <taxon>Digenea</taxon>
        <taxon>Strigeidida</taxon>
        <taxon>Schistosomatoidea</taxon>
        <taxon>Schistosomatidae</taxon>
        <taxon>Schistosoma</taxon>
    </lineage>
</organism>
<dbReference type="AlphaFoldDB" id="A0A3Q0KBX5"/>
<dbReference type="GO" id="GO:0003723">
    <property type="term" value="F:RNA binding"/>
    <property type="evidence" value="ECO:0007669"/>
    <property type="project" value="TreeGrafter"/>
</dbReference>
<protein>
    <submittedName>
        <fullName evidence="5">Non-specific serine/threonine protein kinase</fullName>
    </submittedName>
</protein>
<dbReference type="PANTHER" id="PTHR13213">
    <property type="entry name" value="MYB-BINDING PROTEIN 1A FAMILY MEMBER"/>
    <property type="match status" value="1"/>
</dbReference>
<name>A0A3Q0KBX5_SCHMA</name>
<feature type="region of interest" description="Disordered" evidence="3">
    <location>
        <begin position="1236"/>
        <end position="1321"/>
    </location>
</feature>
<dbReference type="InterPro" id="IPR007015">
    <property type="entry name" value="DNA_pol_V/MYBBP1A"/>
</dbReference>
<evidence type="ECO:0000256" key="2">
    <source>
        <dbReference type="ARBA" id="ARBA00023242"/>
    </source>
</evidence>
<evidence type="ECO:0000313" key="4">
    <source>
        <dbReference type="Proteomes" id="UP000008854"/>
    </source>
</evidence>
<dbReference type="ExpressionAtlas" id="A0A3Q0KBX5">
    <property type="expression patterns" value="baseline"/>
</dbReference>
<feature type="compositionally biased region" description="Basic residues" evidence="3">
    <location>
        <begin position="1236"/>
        <end position="1248"/>
    </location>
</feature>
<proteinExistence type="predicted"/>
<dbReference type="STRING" id="6183.A0A3Q0KBX5"/>
<dbReference type="GO" id="GO:0005730">
    <property type="term" value="C:nucleolus"/>
    <property type="evidence" value="ECO:0007669"/>
    <property type="project" value="InterPro"/>
</dbReference>
<feature type="compositionally biased region" description="Basic residues" evidence="3">
    <location>
        <begin position="1312"/>
        <end position="1321"/>
    </location>
</feature>
<feature type="region of interest" description="Disordered" evidence="3">
    <location>
        <begin position="772"/>
        <end position="813"/>
    </location>
</feature>
<evidence type="ECO:0000313" key="5">
    <source>
        <dbReference type="WBParaSite" id="Smp_006630.1"/>
    </source>
</evidence>
<evidence type="ECO:0000256" key="3">
    <source>
        <dbReference type="SAM" id="MobiDB-lite"/>
    </source>
</evidence>
<dbReference type="PANTHER" id="PTHR13213:SF2">
    <property type="entry name" value="MYB-BINDING PROTEIN 1A"/>
    <property type="match status" value="1"/>
</dbReference>
<dbReference type="InParanoid" id="A0A3Q0KBX5"/>
<reference evidence="4" key="1">
    <citation type="journal article" date="2012" name="PLoS Negl. Trop. Dis.">
        <title>A systematically improved high quality genome and transcriptome of the human blood fluke Schistosoma mansoni.</title>
        <authorList>
            <person name="Protasio A.V."/>
            <person name="Tsai I.J."/>
            <person name="Babbage A."/>
            <person name="Nichol S."/>
            <person name="Hunt M."/>
            <person name="Aslett M.A."/>
            <person name="De Silva N."/>
            <person name="Velarde G.S."/>
            <person name="Anderson T.J."/>
            <person name="Clark R.C."/>
            <person name="Davidson C."/>
            <person name="Dillon G.P."/>
            <person name="Holroyd N.E."/>
            <person name="LoVerde P.T."/>
            <person name="Lloyd C."/>
            <person name="McQuillan J."/>
            <person name="Oliveira G."/>
            <person name="Otto T.D."/>
            <person name="Parker-Manuel S.J."/>
            <person name="Quail M.A."/>
            <person name="Wilson R.A."/>
            <person name="Zerlotini A."/>
            <person name="Dunne D.W."/>
            <person name="Berriman M."/>
        </authorList>
    </citation>
    <scope>NUCLEOTIDE SEQUENCE [LARGE SCALE GENOMIC DNA]</scope>
    <source>
        <strain evidence="4">Puerto Rican</strain>
    </source>
</reference>
<keyword evidence="4" id="KW-1185">Reference proteome</keyword>
<dbReference type="GO" id="GO:0003714">
    <property type="term" value="F:transcription corepressor activity"/>
    <property type="evidence" value="ECO:0007669"/>
    <property type="project" value="TreeGrafter"/>
</dbReference>
<accession>A0A3Q0KBX5</accession>
<dbReference type="GO" id="GO:0043565">
    <property type="term" value="F:sequence-specific DNA binding"/>
    <property type="evidence" value="ECO:0007669"/>
    <property type="project" value="TreeGrafter"/>
</dbReference>
<dbReference type="Proteomes" id="UP000008854">
    <property type="component" value="Unassembled WGS sequence"/>
</dbReference>
<reference evidence="5" key="2">
    <citation type="submission" date="2018-12" db="UniProtKB">
        <authorList>
            <consortium name="WormBaseParasite"/>
        </authorList>
    </citation>
    <scope>IDENTIFICATION</scope>
    <source>
        <strain evidence="5">Puerto Rican</strain>
    </source>
</reference>
<dbReference type="Pfam" id="PF04931">
    <property type="entry name" value="DNA_pol_phi"/>
    <property type="match status" value="1"/>
</dbReference>
<feature type="compositionally biased region" description="Acidic residues" evidence="3">
    <location>
        <begin position="792"/>
        <end position="812"/>
    </location>
</feature>